<dbReference type="EMBL" id="MU001494">
    <property type="protein sequence ID" value="KAF2450067.1"/>
    <property type="molecule type" value="Genomic_DNA"/>
</dbReference>
<dbReference type="Proteomes" id="UP000799764">
    <property type="component" value="Unassembled WGS sequence"/>
</dbReference>
<protein>
    <recommendedName>
        <fullName evidence="3">F-box domain-containing protein</fullName>
    </recommendedName>
</protein>
<evidence type="ECO:0008006" key="3">
    <source>
        <dbReference type="Google" id="ProtNLM"/>
    </source>
</evidence>
<sequence length="305" mass="34109">MAPASPPSGPSSFHAGDPAIPMFTSGIYCDGRKPKSWSALPNEIQLQILAPIAKVTWAVSVTSQPRASKDLLPLLLVNKRMSSQALYLYQQNQFVLIHGVYSPNRFTCILRPHLRNNVLKHPNARFCRDITALNIWFFPESICAMNMLDGSCSWAALFRYQTGLRLGRSNDPLTAALEETGARRIAWQVSFTSLRRFEFHVDFQETTNLALLRNGTDEGHVSGAYCDPKRGAFIQQLSLMETAFPNIEEVAVSVLGVVCPGHTGTWSRKNGFQKIQYIWDWNCSSECAQKMGEALEAALLRRKEA</sequence>
<evidence type="ECO:0000313" key="2">
    <source>
        <dbReference type="Proteomes" id="UP000799764"/>
    </source>
</evidence>
<comment type="caution">
    <text evidence="1">The sequence shown here is derived from an EMBL/GenBank/DDBJ whole genome shotgun (WGS) entry which is preliminary data.</text>
</comment>
<proteinExistence type="predicted"/>
<evidence type="ECO:0000313" key="1">
    <source>
        <dbReference type="EMBL" id="KAF2450067.1"/>
    </source>
</evidence>
<gene>
    <name evidence="1" type="ORF">P171DRAFT_428157</name>
</gene>
<organism evidence="1 2">
    <name type="scientific">Karstenula rhodostoma CBS 690.94</name>
    <dbReference type="NCBI Taxonomy" id="1392251"/>
    <lineage>
        <taxon>Eukaryota</taxon>
        <taxon>Fungi</taxon>
        <taxon>Dikarya</taxon>
        <taxon>Ascomycota</taxon>
        <taxon>Pezizomycotina</taxon>
        <taxon>Dothideomycetes</taxon>
        <taxon>Pleosporomycetidae</taxon>
        <taxon>Pleosporales</taxon>
        <taxon>Massarineae</taxon>
        <taxon>Didymosphaeriaceae</taxon>
        <taxon>Karstenula</taxon>
    </lineage>
</organism>
<name>A0A9P4UI95_9PLEO</name>
<dbReference type="OrthoDB" id="10345519at2759"/>
<keyword evidence="2" id="KW-1185">Reference proteome</keyword>
<accession>A0A9P4UI95</accession>
<dbReference type="AlphaFoldDB" id="A0A9P4UI95"/>
<reference evidence="1" key="1">
    <citation type="journal article" date="2020" name="Stud. Mycol.">
        <title>101 Dothideomycetes genomes: a test case for predicting lifestyles and emergence of pathogens.</title>
        <authorList>
            <person name="Haridas S."/>
            <person name="Albert R."/>
            <person name="Binder M."/>
            <person name="Bloem J."/>
            <person name="Labutti K."/>
            <person name="Salamov A."/>
            <person name="Andreopoulos B."/>
            <person name="Baker S."/>
            <person name="Barry K."/>
            <person name="Bills G."/>
            <person name="Bluhm B."/>
            <person name="Cannon C."/>
            <person name="Castanera R."/>
            <person name="Culley D."/>
            <person name="Daum C."/>
            <person name="Ezra D."/>
            <person name="Gonzalez J."/>
            <person name="Henrissat B."/>
            <person name="Kuo A."/>
            <person name="Liang C."/>
            <person name="Lipzen A."/>
            <person name="Lutzoni F."/>
            <person name="Magnuson J."/>
            <person name="Mondo S."/>
            <person name="Nolan M."/>
            <person name="Ohm R."/>
            <person name="Pangilinan J."/>
            <person name="Park H.-J."/>
            <person name="Ramirez L."/>
            <person name="Alfaro M."/>
            <person name="Sun H."/>
            <person name="Tritt A."/>
            <person name="Yoshinaga Y."/>
            <person name="Zwiers L.-H."/>
            <person name="Turgeon B."/>
            <person name="Goodwin S."/>
            <person name="Spatafora J."/>
            <person name="Crous P."/>
            <person name="Grigoriev I."/>
        </authorList>
    </citation>
    <scope>NUCLEOTIDE SEQUENCE</scope>
    <source>
        <strain evidence="1">CBS 690.94</strain>
    </source>
</reference>